<evidence type="ECO:0000259" key="1">
    <source>
        <dbReference type="SMART" id="SM00225"/>
    </source>
</evidence>
<gene>
    <name evidence="2" type="ORF">PENTCL1PPCAC_19390</name>
</gene>
<evidence type="ECO:0000313" key="3">
    <source>
        <dbReference type="Proteomes" id="UP001432027"/>
    </source>
</evidence>
<dbReference type="InterPro" id="IPR000210">
    <property type="entry name" value="BTB/POZ_dom"/>
</dbReference>
<sequence>MSYEEVDHSSIPDKCTVEIGGSQFLVSSILGMRSNYFKQAFLNPSFIESQTKTINMFDVGISSDDFLSFLLYAYSYVRRDGIDGINYLSLLKCANYFQAKDIFDDIEEYIITNCRG</sequence>
<dbReference type="InterPro" id="IPR011333">
    <property type="entry name" value="SKP1/BTB/POZ_sf"/>
</dbReference>
<dbReference type="AlphaFoldDB" id="A0AAV5TSG3"/>
<comment type="caution">
    <text evidence="2">The sequence shown here is derived from an EMBL/GenBank/DDBJ whole genome shotgun (WGS) entry which is preliminary data.</text>
</comment>
<reference evidence="2" key="1">
    <citation type="submission" date="2023-10" db="EMBL/GenBank/DDBJ databases">
        <title>Genome assembly of Pristionchus species.</title>
        <authorList>
            <person name="Yoshida K."/>
            <person name="Sommer R.J."/>
        </authorList>
    </citation>
    <scope>NUCLEOTIDE SEQUENCE</scope>
    <source>
        <strain evidence="2">RS0144</strain>
    </source>
</reference>
<name>A0AAV5TSG3_9BILA</name>
<keyword evidence="3" id="KW-1185">Reference proteome</keyword>
<proteinExistence type="predicted"/>
<dbReference type="SUPFAM" id="SSF54695">
    <property type="entry name" value="POZ domain"/>
    <property type="match status" value="1"/>
</dbReference>
<dbReference type="SMART" id="SM00225">
    <property type="entry name" value="BTB"/>
    <property type="match status" value="1"/>
</dbReference>
<organism evidence="2 3">
    <name type="scientific">Pristionchus entomophagus</name>
    <dbReference type="NCBI Taxonomy" id="358040"/>
    <lineage>
        <taxon>Eukaryota</taxon>
        <taxon>Metazoa</taxon>
        <taxon>Ecdysozoa</taxon>
        <taxon>Nematoda</taxon>
        <taxon>Chromadorea</taxon>
        <taxon>Rhabditida</taxon>
        <taxon>Rhabditina</taxon>
        <taxon>Diplogasteromorpha</taxon>
        <taxon>Diplogasteroidea</taxon>
        <taxon>Neodiplogasteridae</taxon>
        <taxon>Pristionchus</taxon>
    </lineage>
</organism>
<accession>A0AAV5TSG3</accession>
<dbReference type="Pfam" id="PF00651">
    <property type="entry name" value="BTB"/>
    <property type="match status" value="1"/>
</dbReference>
<dbReference type="Gene3D" id="3.30.710.10">
    <property type="entry name" value="Potassium Channel Kv1.1, Chain A"/>
    <property type="match status" value="1"/>
</dbReference>
<dbReference type="CDD" id="cd18186">
    <property type="entry name" value="BTB_POZ_ZBTB_KLHL-like"/>
    <property type="match status" value="1"/>
</dbReference>
<protein>
    <recommendedName>
        <fullName evidence="1">BTB domain-containing protein</fullName>
    </recommendedName>
</protein>
<evidence type="ECO:0000313" key="2">
    <source>
        <dbReference type="EMBL" id="GMS97215.1"/>
    </source>
</evidence>
<dbReference type="EMBL" id="BTSX01000004">
    <property type="protein sequence ID" value="GMS97215.1"/>
    <property type="molecule type" value="Genomic_DNA"/>
</dbReference>
<dbReference type="Proteomes" id="UP001432027">
    <property type="component" value="Unassembled WGS sequence"/>
</dbReference>
<feature type="domain" description="BTB" evidence="1">
    <location>
        <begin position="13"/>
        <end position="114"/>
    </location>
</feature>